<sequence>MSVHGKENFEAHIYLDHHYAPVQWNIVRGAFCSPSCLEESKTHGLLSISMASMLSNETSDRLVSEMWLEELRREHYPENVSRLSGIFVFDDLDSLAQLWENNNWGEHFQDEYLADVGVSADRSSRVDSNWIADIIGNDGKLLNGWEGAAHNYWQGVPYPNKHPVWERIVEGHITVWSMDSKQEALKDIEAIWPQSLNILRYAVLCAGYGSLDGQTFPIVLTKEDRIELVYCLRLVQRGDHAFIDSLNEFVETNPHLNCGIHCEGEESMPDLRGYSRVITPESAGGFGDFVKHILEMKKEYLQNTDI</sequence>
<evidence type="ECO:0000313" key="2">
    <source>
        <dbReference type="Proteomes" id="UP000196485"/>
    </source>
</evidence>
<dbReference type="SUPFAM" id="SSF56399">
    <property type="entry name" value="ADP-ribosylation"/>
    <property type="match status" value="1"/>
</dbReference>
<proteinExistence type="predicted"/>
<name>A0A1Y6KXX7_9GAMM</name>
<dbReference type="EMBL" id="FYAH01000002">
    <property type="protein sequence ID" value="SMY15927.1"/>
    <property type="molecule type" value="Genomic_DNA"/>
</dbReference>
<dbReference type="RefSeq" id="WP_087820086.1">
    <property type="nucleotide sequence ID" value="NZ_FYAH01000002.1"/>
</dbReference>
<accession>A0A1Y6KXX7</accession>
<dbReference type="AlphaFoldDB" id="A0A1Y6KXX7"/>
<gene>
    <name evidence="1" type="ORF">PAQU9191_01158</name>
</gene>
<reference evidence="2" key="1">
    <citation type="submission" date="2017-06" db="EMBL/GenBank/DDBJ databases">
        <authorList>
            <person name="Rodrigo-Torres L."/>
            <person name="Arahal R. D."/>
            <person name="Lucena T."/>
        </authorList>
    </citation>
    <scope>NUCLEOTIDE SEQUENCE [LARGE SCALE GENOMIC DNA]</scope>
    <source>
        <strain evidence="2">type strain: CECT 9192</strain>
    </source>
</reference>
<organism evidence="1 2">
    <name type="scientific">Photobacterium aquimaris</name>
    <dbReference type="NCBI Taxonomy" id="512643"/>
    <lineage>
        <taxon>Bacteria</taxon>
        <taxon>Pseudomonadati</taxon>
        <taxon>Pseudomonadota</taxon>
        <taxon>Gammaproteobacteria</taxon>
        <taxon>Vibrionales</taxon>
        <taxon>Vibrionaceae</taxon>
        <taxon>Photobacterium</taxon>
    </lineage>
</organism>
<evidence type="ECO:0000313" key="1">
    <source>
        <dbReference type="EMBL" id="SMY15927.1"/>
    </source>
</evidence>
<keyword evidence="2" id="KW-1185">Reference proteome</keyword>
<dbReference type="Proteomes" id="UP000196485">
    <property type="component" value="Unassembled WGS sequence"/>
</dbReference>
<protein>
    <submittedName>
        <fullName evidence="1">Uncharacterized protein</fullName>
    </submittedName>
</protein>